<evidence type="ECO:0000313" key="8">
    <source>
        <dbReference type="EMBL" id="MBN2964359.1"/>
    </source>
</evidence>
<dbReference type="Pfam" id="PF00015">
    <property type="entry name" value="MCPsignal"/>
    <property type="match status" value="1"/>
</dbReference>
<protein>
    <submittedName>
        <fullName evidence="8">Methyl-accepting chemotaxis protein</fullName>
    </submittedName>
</protein>
<evidence type="ECO:0000256" key="4">
    <source>
        <dbReference type="SAM" id="Coils"/>
    </source>
</evidence>
<dbReference type="InterPro" id="IPR004089">
    <property type="entry name" value="MCPsignal_dom"/>
</dbReference>
<evidence type="ECO:0000256" key="2">
    <source>
        <dbReference type="ARBA" id="ARBA00029447"/>
    </source>
</evidence>
<dbReference type="PANTHER" id="PTHR32089:SF112">
    <property type="entry name" value="LYSOZYME-LIKE PROTEIN-RELATED"/>
    <property type="match status" value="1"/>
</dbReference>
<keyword evidence="5" id="KW-0472">Membrane</keyword>
<gene>
    <name evidence="8" type="ORF">JWV37_06175</name>
</gene>
<evidence type="ECO:0000256" key="5">
    <source>
        <dbReference type="SAM" id="Phobius"/>
    </source>
</evidence>
<name>A0ABS2WT59_9BACT</name>
<dbReference type="EMBL" id="JAFHKK010000011">
    <property type="protein sequence ID" value="MBN2964359.1"/>
    <property type="molecule type" value="Genomic_DNA"/>
</dbReference>
<feature type="domain" description="Methyl-accepting transducer" evidence="6">
    <location>
        <begin position="355"/>
        <end position="612"/>
    </location>
</feature>
<dbReference type="Gene3D" id="1.10.287.950">
    <property type="entry name" value="Methyl-accepting chemotaxis protein"/>
    <property type="match status" value="1"/>
</dbReference>
<dbReference type="SMART" id="SM00283">
    <property type="entry name" value="MA"/>
    <property type="match status" value="1"/>
</dbReference>
<keyword evidence="5" id="KW-1133">Transmembrane helix</keyword>
<feature type="transmembrane region" description="Helical" evidence="5">
    <location>
        <begin position="276"/>
        <end position="295"/>
    </location>
</feature>
<evidence type="ECO:0000259" key="7">
    <source>
        <dbReference type="PROSITE" id="PS50885"/>
    </source>
</evidence>
<comment type="caution">
    <text evidence="8">The sequence shown here is derived from an EMBL/GenBank/DDBJ whole genome shotgun (WGS) entry which is preliminary data.</text>
</comment>
<evidence type="ECO:0000256" key="1">
    <source>
        <dbReference type="ARBA" id="ARBA00023224"/>
    </source>
</evidence>
<dbReference type="SUPFAM" id="SSF58104">
    <property type="entry name" value="Methyl-accepting chemotaxis protein (MCP) signaling domain"/>
    <property type="match status" value="1"/>
</dbReference>
<feature type="transmembrane region" description="Helical" evidence="5">
    <location>
        <begin position="7"/>
        <end position="25"/>
    </location>
</feature>
<evidence type="ECO:0000259" key="6">
    <source>
        <dbReference type="PROSITE" id="PS50111"/>
    </source>
</evidence>
<feature type="domain" description="HAMP" evidence="7">
    <location>
        <begin position="296"/>
        <end position="350"/>
    </location>
</feature>
<comment type="similarity">
    <text evidence="2">Belongs to the methyl-accepting chemotaxis (MCP) protein family.</text>
</comment>
<dbReference type="SMART" id="SM00304">
    <property type="entry name" value="HAMP"/>
    <property type="match status" value="1"/>
</dbReference>
<proteinExistence type="inferred from homology"/>
<accession>A0ABS2WT59</accession>
<dbReference type="PANTHER" id="PTHR32089">
    <property type="entry name" value="METHYL-ACCEPTING CHEMOTAXIS PROTEIN MCPB"/>
    <property type="match status" value="1"/>
</dbReference>
<dbReference type="Pfam" id="PF00672">
    <property type="entry name" value="HAMP"/>
    <property type="match status" value="1"/>
</dbReference>
<dbReference type="CDD" id="cd06225">
    <property type="entry name" value="HAMP"/>
    <property type="match status" value="1"/>
</dbReference>
<sequence>MKLQQKIIVSIVGGIIAGFGVFLAINHTMMKQATTVEVHETLREKVGALSHIIDDWLVGKKDISVALGKSILALEEKTPKRVREHLAQAKDAAGVAVSIAYFKGEEAVHVMPQVKISAQTMEQELVYKITKANGFKPTYSPPHDNPVRPGMAIITVSAPIENENIAFLVVPLANIEKKVLESKFEGGFASISDASRKNVFHPVEEFKGKKLSEVRKELRWVEDEIYSKKSGIVTFSVDGSEKILAFDTVEATGWKVLVNINQDVAFANLNAQTNQLLWVSLTFLVLGILALYALLRWQFKPLQALRSMIQDLASGEGDLTQRLHVKSKDELGDIATSINQFITQIQNLLIRAKESSSENTAISQELSSTSLSVGKRSEDEVSLVSEGVNAGQAVLGGMKTSVETMQYNSSQLGTVNDNFQQIQSQMDKLNAKLQESSHKELELASRLQKTSQSTEEIKSVLTVIADIADQTNLLALNAAIEAARAGDHGRGFAVVADEVRKLAERTQKSLGEINTTINIVVQSIADASGQMDANSKEILSLSEISASLEGVVSENAVILRQNIQSNHHNVQEALHVNTSVGMMIAKIQEIETIASANARSIEEVAQASEHLASMAAKLDSELSQFKVH</sequence>
<feature type="coiled-coil region" evidence="4">
    <location>
        <begin position="412"/>
        <end position="439"/>
    </location>
</feature>
<evidence type="ECO:0000256" key="3">
    <source>
        <dbReference type="PROSITE-ProRule" id="PRU00284"/>
    </source>
</evidence>
<keyword evidence="5" id="KW-0812">Transmembrane</keyword>
<dbReference type="Proteomes" id="UP000703590">
    <property type="component" value="Unassembled WGS sequence"/>
</dbReference>
<dbReference type="RefSeq" id="WP_205458911.1">
    <property type="nucleotide sequence ID" value="NZ_JAFHKK010000011.1"/>
</dbReference>
<keyword evidence="9" id="KW-1185">Reference proteome</keyword>
<keyword evidence="1 3" id="KW-0807">Transducer</keyword>
<dbReference type="PROSITE" id="PS50111">
    <property type="entry name" value="CHEMOTAXIS_TRANSDUC_2"/>
    <property type="match status" value="1"/>
</dbReference>
<dbReference type="PROSITE" id="PS50885">
    <property type="entry name" value="HAMP"/>
    <property type="match status" value="1"/>
</dbReference>
<keyword evidence="4" id="KW-0175">Coiled coil</keyword>
<dbReference type="InterPro" id="IPR003660">
    <property type="entry name" value="HAMP_dom"/>
</dbReference>
<evidence type="ECO:0000313" key="9">
    <source>
        <dbReference type="Proteomes" id="UP000703590"/>
    </source>
</evidence>
<dbReference type="CDD" id="cd12912">
    <property type="entry name" value="PDC2_MCP_like"/>
    <property type="match status" value="1"/>
</dbReference>
<reference evidence="8" key="2">
    <citation type="submission" date="2021-02" db="EMBL/GenBank/DDBJ databases">
        <authorList>
            <person name="Merkel A.Y."/>
        </authorList>
    </citation>
    <scope>NUCLEOTIDE SEQUENCE</scope>
    <source>
        <strain evidence="8">T05b</strain>
    </source>
</reference>
<reference evidence="8" key="1">
    <citation type="submission" date="2021-02" db="EMBL/GenBank/DDBJ databases">
        <title>Sulfurospirillum tamanensis sp. nov.</title>
        <authorList>
            <person name="Frolova A."/>
            <person name="Merkel A."/>
            <person name="Slobodkin A."/>
        </authorList>
    </citation>
    <scope>NUCLEOTIDE SEQUENCE</scope>
    <source>
        <strain evidence="8">T05b</strain>
    </source>
</reference>
<organism evidence="8 9">
    <name type="scientific">Sulfurospirillum tamanense</name>
    <dbReference type="NCBI Taxonomy" id="2813362"/>
    <lineage>
        <taxon>Bacteria</taxon>
        <taxon>Pseudomonadati</taxon>
        <taxon>Campylobacterota</taxon>
        <taxon>Epsilonproteobacteria</taxon>
        <taxon>Campylobacterales</taxon>
        <taxon>Sulfurospirillaceae</taxon>
        <taxon>Sulfurospirillum</taxon>
    </lineage>
</organism>
<dbReference type="Gene3D" id="3.30.450.20">
    <property type="entry name" value="PAS domain"/>
    <property type="match status" value="1"/>
</dbReference>